<name>A0A9W7C6F4_9STRA</name>
<sequence length="548" mass="59333">MLFLPNHFLLLLAFFLPFISSAKSDDAPSVILPSNGMKLVGTAEEGSGQMIYRGIPYAQPPVNGLRWQPPQDYVPTTDEMKAGRSAEEFGAICIQPVGATPMEPIYAGEEDCLFLNVYIPTKSESSELPLPVAVWIHGGSYVSGSGSLYNGTALSSFRNDIITVTINYRLNIFGFLGSKELGATVEDGGTGNFGILDQRLALKWVRENIAAFGGDSSHINIFGESAGAGSVSSHLLMRGSAPYFDAAVMESGGFSLWNSQPLSIAQSTFDSVLDVSGCQNVECLLALGTKELTKACADATMAIFDVQAPIFTPSGWAPTVDGVELTDHPWNLLEKGEVNFNDVDVIIGTNRDEGAMFTSVTTNGTNEELIEYWTTGPWTDEEVAKMTEIYLVENEGTYPSVEAYSTAWWASVRSLGDLSFTCPTQHAAPYVTAADSGTFVYHFEHVNSANVAVSHGDEVPYVFHDYDRILGADKEDKTTCDVVASMWLDFFVVGNPNGGGEGEVWSPGAENVLLIEGADNMSTAAQGWKDSECEFWHDTMARIVNENF</sequence>
<evidence type="ECO:0000256" key="3">
    <source>
        <dbReference type="RuleBase" id="RU361235"/>
    </source>
</evidence>
<reference evidence="6" key="1">
    <citation type="journal article" date="2023" name="Commun. Biol.">
        <title>Genome analysis of Parmales, the sister group of diatoms, reveals the evolutionary specialization of diatoms from phago-mixotrophs to photoautotrophs.</title>
        <authorList>
            <person name="Ban H."/>
            <person name="Sato S."/>
            <person name="Yoshikawa S."/>
            <person name="Yamada K."/>
            <person name="Nakamura Y."/>
            <person name="Ichinomiya M."/>
            <person name="Sato N."/>
            <person name="Blanc-Mathieu R."/>
            <person name="Endo H."/>
            <person name="Kuwata A."/>
            <person name="Ogata H."/>
        </authorList>
    </citation>
    <scope>NUCLEOTIDE SEQUENCE [LARGE SCALE GENOMIC DNA]</scope>
    <source>
        <strain evidence="6">NIES 3699</strain>
    </source>
</reference>
<feature type="domain" description="Carboxylesterase type B" evidence="4">
    <location>
        <begin position="48"/>
        <end position="536"/>
    </location>
</feature>
<dbReference type="Pfam" id="PF00135">
    <property type="entry name" value="COesterase"/>
    <property type="match status" value="1"/>
</dbReference>
<dbReference type="EMBL" id="BRXX01000243">
    <property type="protein sequence ID" value="GMI00118.1"/>
    <property type="molecule type" value="Genomic_DNA"/>
</dbReference>
<keyword evidence="6" id="KW-1185">Reference proteome</keyword>
<proteinExistence type="inferred from homology"/>
<dbReference type="GO" id="GO:0016787">
    <property type="term" value="F:hydrolase activity"/>
    <property type="evidence" value="ECO:0007669"/>
    <property type="project" value="UniProtKB-KW"/>
</dbReference>
<dbReference type="Gene3D" id="3.40.50.1820">
    <property type="entry name" value="alpha/beta hydrolase"/>
    <property type="match status" value="1"/>
</dbReference>
<dbReference type="InterPro" id="IPR002018">
    <property type="entry name" value="CarbesteraseB"/>
</dbReference>
<evidence type="ECO:0000313" key="5">
    <source>
        <dbReference type="EMBL" id="GMI00118.1"/>
    </source>
</evidence>
<comment type="caution">
    <text evidence="5">The sequence shown here is derived from an EMBL/GenBank/DDBJ whole genome shotgun (WGS) entry which is preliminary data.</text>
</comment>
<protein>
    <recommendedName>
        <fullName evidence="3">Carboxylic ester hydrolase</fullName>
        <ecNumber evidence="3">3.1.1.-</ecNumber>
    </recommendedName>
</protein>
<evidence type="ECO:0000256" key="1">
    <source>
        <dbReference type="ARBA" id="ARBA00005964"/>
    </source>
</evidence>
<dbReference type="EC" id="3.1.1.-" evidence="3"/>
<dbReference type="Proteomes" id="UP001165160">
    <property type="component" value="Unassembled WGS sequence"/>
</dbReference>
<accession>A0A9W7C6F4</accession>
<dbReference type="PROSITE" id="PS00122">
    <property type="entry name" value="CARBOXYLESTERASE_B_1"/>
    <property type="match status" value="1"/>
</dbReference>
<comment type="similarity">
    <text evidence="1 3">Belongs to the type-B carboxylesterase/lipase family.</text>
</comment>
<evidence type="ECO:0000313" key="6">
    <source>
        <dbReference type="Proteomes" id="UP001165160"/>
    </source>
</evidence>
<dbReference type="PANTHER" id="PTHR11559">
    <property type="entry name" value="CARBOXYLESTERASE"/>
    <property type="match status" value="1"/>
</dbReference>
<dbReference type="InterPro" id="IPR050309">
    <property type="entry name" value="Type-B_Carboxylest/Lipase"/>
</dbReference>
<evidence type="ECO:0000256" key="2">
    <source>
        <dbReference type="ARBA" id="ARBA00022801"/>
    </source>
</evidence>
<gene>
    <name evidence="5" type="ORF">TrVE_jg571</name>
</gene>
<keyword evidence="3" id="KW-0732">Signal</keyword>
<dbReference type="InterPro" id="IPR019826">
    <property type="entry name" value="Carboxylesterase_B_AS"/>
</dbReference>
<dbReference type="InterPro" id="IPR019819">
    <property type="entry name" value="Carboxylesterase_B_CS"/>
</dbReference>
<organism evidence="5 6">
    <name type="scientific">Triparma verrucosa</name>
    <dbReference type="NCBI Taxonomy" id="1606542"/>
    <lineage>
        <taxon>Eukaryota</taxon>
        <taxon>Sar</taxon>
        <taxon>Stramenopiles</taxon>
        <taxon>Ochrophyta</taxon>
        <taxon>Bolidophyceae</taxon>
        <taxon>Parmales</taxon>
        <taxon>Triparmaceae</taxon>
        <taxon>Triparma</taxon>
    </lineage>
</organism>
<dbReference type="AlphaFoldDB" id="A0A9W7C6F4"/>
<dbReference type="InterPro" id="IPR029058">
    <property type="entry name" value="AB_hydrolase_fold"/>
</dbReference>
<dbReference type="SUPFAM" id="SSF53474">
    <property type="entry name" value="alpha/beta-Hydrolases"/>
    <property type="match status" value="1"/>
</dbReference>
<evidence type="ECO:0000259" key="4">
    <source>
        <dbReference type="Pfam" id="PF00135"/>
    </source>
</evidence>
<feature type="chain" id="PRO_5041020350" description="Carboxylic ester hydrolase" evidence="3">
    <location>
        <begin position="25"/>
        <end position="548"/>
    </location>
</feature>
<keyword evidence="2 3" id="KW-0378">Hydrolase</keyword>
<dbReference type="PROSITE" id="PS00941">
    <property type="entry name" value="CARBOXYLESTERASE_B_2"/>
    <property type="match status" value="1"/>
</dbReference>
<feature type="signal peptide" evidence="3">
    <location>
        <begin position="1"/>
        <end position="24"/>
    </location>
</feature>